<feature type="compositionally biased region" description="Basic residues" evidence="1">
    <location>
        <begin position="343"/>
        <end position="358"/>
    </location>
</feature>
<feature type="region of interest" description="Disordered" evidence="1">
    <location>
        <begin position="1"/>
        <end position="128"/>
    </location>
</feature>
<reference evidence="2" key="1">
    <citation type="submission" date="2020-02" db="EMBL/GenBank/DDBJ databases">
        <authorList>
            <person name="Meier V. D."/>
        </authorList>
    </citation>
    <scope>NUCLEOTIDE SEQUENCE</scope>
    <source>
        <strain evidence="2">AVDCRST_MAG88</strain>
    </source>
</reference>
<evidence type="ECO:0000313" key="2">
    <source>
        <dbReference type="EMBL" id="CAA9558639.1"/>
    </source>
</evidence>
<feature type="compositionally biased region" description="Basic and acidic residues" evidence="1">
    <location>
        <begin position="24"/>
        <end position="57"/>
    </location>
</feature>
<feature type="region of interest" description="Disordered" evidence="1">
    <location>
        <begin position="232"/>
        <end position="287"/>
    </location>
</feature>
<name>A0A6J4UWF2_9BACT</name>
<feature type="compositionally biased region" description="Low complexity" evidence="1">
    <location>
        <begin position="76"/>
        <end position="86"/>
    </location>
</feature>
<proteinExistence type="predicted"/>
<feature type="region of interest" description="Disordered" evidence="1">
    <location>
        <begin position="300"/>
        <end position="451"/>
    </location>
</feature>
<dbReference type="AlphaFoldDB" id="A0A6J4UWF2"/>
<feature type="compositionally biased region" description="Basic residues" evidence="1">
    <location>
        <begin position="1"/>
        <end position="10"/>
    </location>
</feature>
<dbReference type="EMBL" id="CADCWM010000436">
    <property type="protein sequence ID" value="CAA9558639.1"/>
    <property type="molecule type" value="Genomic_DNA"/>
</dbReference>
<feature type="non-terminal residue" evidence="2">
    <location>
        <position position="451"/>
    </location>
</feature>
<feature type="compositionally biased region" description="Basic residues" evidence="1">
    <location>
        <begin position="61"/>
        <end position="73"/>
    </location>
</feature>
<accession>A0A6J4UWF2</accession>
<feature type="compositionally biased region" description="Low complexity" evidence="1">
    <location>
        <begin position="245"/>
        <end position="281"/>
    </location>
</feature>
<feature type="compositionally biased region" description="Basic and acidic residues" evidence="1">
    <location>
        <begin position="384"/>
        <end position="394"/>
    </location>
</feature>
<feature type="non-terminal residue" evidence="2">
    <location>
        <position position="1"/>
    </location>
</feature>
<feature type="compositionally biased region" description="Basic and acidic residues" evidence="1">
    <location>
        <begin position="418"/>
        <end position="432"/>
    </location>
</feature>
<sequence>GRHPGLHRRAAGPLYRHAPARVPAAEHLHTRGRYRGDGRTLPRDAGRRRRDGSDRPGRGRQPGRLRADRRPRRAGAEPVQPLRYPAPRAPRPLGVRSLRGRGQGRADLGARRRRQQRPPGGAHLRRRRLAEGAWRGAVDAALHSGGRGGDRQPQPRALRRRAPRGGRAGRWVHLGGGRHRLQRPHPPLLRPQGDLLCRTLGAGRQHRSPFESRHDRAEPGLAFDLGAGLAEGTGRADRRRRLLRPRPGADAGGRARAGGDAVRRGCVPPHLRARPFPARPAGATVADQGSLRAYLHRLRDRERLQRTGAQDGPAQRRGRQGGHAPRARPGPARDLPAGARPPRPARLRRCRAPAPRRRAPGEDRSQCAPCRGSAGRGAPAPRPRGGDRADHAGQRADVCPLPGARDPGGLQPRRRAPRRADPRAEREHDRRGLRQSNQGDGAPLRRVRAGV</sequence>
<organism evidence="2">
    <name type="scientific">uncultured Thermomicrobiales bacterium</name>
    <dbReference type="NCBI Taxonomy" id="1645740"/>
    <lineage>
        <taxon>Bacteria</taxon>
        <taxon>Pseudomonadati</taxon>
        <taxon>Thermomicrobiota</taxon>
        <taxon>Thermomicrobia</taxon>
        <taxon>Thermomicrobiales</taxon>
        <taxon>environmental samples</taxon>
    </lineage>
</organism>
<feature type="region of interest" description="Disordered" evidence="1">
    <location>
        <begin position="140"/>
        <end position="172"/>
    </location>
</feature>
<feature type="compositionally biased region" description="Low complexity" evidence="1">
    <location>
        <begin position="368"/>
        <end position="379"/>
    </location>
</feature>
<feature type="compositionally biased region" description="Low complexity" evidence="1">
    <location>
        <begin position="322"/>
        <end position="338"/>
    </location>
</feature>
<evidence type="ECO:0000256" key="1">
    <source>
        <dbReference type="SAM" id="MobiDB-lite"/>
    </source>
</evidence>
<protein>
    <submittedName>
        <fullName evidence="2">Acetylornithine deacetylase/Succinyl-diaminopimelate desuccinylase and related deacylases</fullName>
    </submittedName>
</protein>
<gene>
    <name evidence="2" type="ORF">AVDCRST_MAG88-1310</name>
</gene>